<dbReference type="eggNOG" id="COG2226">
    <property type="taxonomic scope" value="Bacteria"/>
</dbReference>
<dbReference type="InterPro" id="IPR029063">
    <property type="entry name" value="SAM-dependent_MTases_sf"/>
</dbReference>
<dbReference type="GO" id="GO:0032259">
    <property type="term" value="P:methylation"/>
    <property type="evidence" value="ECO:0007669"/>
    <property type="project" value="UniProtKB-KW"/>
</dbReference>
<dbReference type="KEGG" id="dti:Desti_2717"/>
<reference evidence="3" key="1">
    <citation type="submission" date="2012-06" db="EMBL/GenBank/DDBJ databases">
        <title>Complete sequence of chromosome of Desulfomonile tiedjei DSM 6799.</title>
        <authorList>
            <person name="Lucas S."/>
            <person name="Copeland A."/>
            <person name="Lapidus A."/>
            <person name="Glavina del Rio T."/>
            <person name="Dalin E."/>
            <person name="Tice H."/>
            <person name="Bruce D."/>
            <person name="Goodwin L."/>
            <person name="Pitluck S."/>
            <person name="Peters L."/>
            <person name="Ovchinnikova G."/>
            <person name="Zeytun A."/>
            <person name="Lu M."/>
            <person name="Kyrpides N."/>
            <person name="Mavromatis K."/>
            <person name="Ivanova N."/>
            <person name="Brettin T."/>
            <person name="Detter J.C."/>
            <person name="Han C."/>
            <person name="Larimer F."/>
            <person name="Land M."/>
            <person name="Hauser L."/>
            <person name="Markowitz V."/>
            <person name="Cheng J.-F."/>
            <person name="Hugenholtz P."/>
            <person name="Woyke T."/>
            <person name="Wu D."/>
            <person name="Spring S."/>
            <person name="Schroeder M."/>
            <person name="Brambilla E."/>
            <person name="Klenk H.-P."/>
            <person name="Eisen J.A."/>
        </authorList>
    </citation>
    <scope>NUCLEOTIDE SEQUENCE [LARGE SCALE GENOMIC DNA]</scope>
    <source>
        <strain evidence="3">ATCC 49306 / DSM 6799 / DCB-1</strain>
    </source>
</reference>
<evidence type="ECO:0000313" key="3">
    <source>
        <dbReference type="Proteomes" id="UP000006055"/>
    </source>
</evidence>
<dbReference type="Proteomes" id="UP000006055">
    <property type="component" value="Chromosome"/>
</dbReference>
<dbReference type="InterPro" id="IPR013216">
    <property type="entry name" value="Methyltransf_11"/>
</dbReference>
<proteinExistence type="predicted"/>
<protein>
    <submittedName>
        <fullName evidence="2">Methyltransferase family protein</fullName>
    </submittedName>
</protein>
<dbReference type="SUPFAM" id="SSF53335">
    <property type="entry name" value="S-adenosyl-L-methionine-dependent methyltransferases"/>
    <property type="match status" value="1"/>
</dbReference>
<dbReference type="HOGENOM" id="CLU_079070_0_0_7"/>
<organism evidence="2 3">
    <name type="scientific">Desulfomonile tiedjei (strain ATCC 49306 / DSM 6799 / DCB-1)</name>
    <dbReference type="NCBI Taxonomy" id="706587"/>
    <lineage>
        <taxon>Bacteria</taxon>
        <taxon>Pseudomonadati</taxon>
        <taxon>Thermodesulfobacteriota</taxon>
        <taxon>Desulfomonilia</taxon>
        <taxon>Desulfomonilales</taxon>
        <taxon>Desulfomonilaceae</taxon>
        <taxon>Desulfomonile</taxon>
    </lineage>
</organism>
<keyword evidence="2" id="KW-0808">Transferase</keyword>
<dbReference type="EMBL" id="CP003360">
    <property type="protein sequence ID" value="AFM25394.1"/>
    <property type="molecule type" value="Genomic_DNA"/>
</dbReference>
<evidence type="ECO:0000259" key="1">
    <source>
        <dbReference type="Pfam" id="PF08241"/>
    </source>
</evidence>
<dbReference type="RefSeq" id="WP_014810534.1">
    <property type="nucleotide sequence ID" value="NC_018025.1"/>
</dbReference>
<dbReference type="Gene3D" id="3.40.50.150">
    <property type="entry name" value="Vaccinia Virus protein VP39"/>
    <property type="match status" value="1"/>
</dbReference>
<accession>I4C753</accession>
<name>I4C753_DESTA</name>
<keyword evidence="2" id="KW-0489">Methyltransferase</keyword>
<sequence length="301" mass="35101">MHWKAKALLGWILAYTPSGDRIHYWMQKNVSRSLPRPEYRIQNALMHATNHVKAFRQYGDRDIGEASLFEFGAGWDMFVQLLLYSFGVNHQITVDLYRWLKAELVNDSIKKIGQMELDSVRRIPEKLMHEDRLVEELKEFYGIDYRAPFDARRTGLVHSSVDFIVSSETVQFVPQADLLEIFSECHRILQPKGIVGLTINCDDIYAYVDSSISVYNFLQYSDFAWRFYNPPSFGQNRLRYADHLSLLKSTGFEILQDNARDVTEDELNAVATLRLDTKFQDYSLQDLAMRRGYLVLCRKSV</sequence>
<feature type="domain" description="Methyltransferase type 11" evidence="1">
    <location>
        <begin position="149"/>
        <end position="195"/>
    </location>
</feature>
<evidence type="ECO:0000313" key="2">
    <source>
        <dbReference type="EMBL" id="AFM25394.1"/>
    </source>
</evidence>
<dbReference type="AlphaFoldDB" id="I4C753"/>
<dbReference type="GO" id="GO:0008757">
    <property type="term" value="F:S-adenosylmethionine-dependent methyltransferase activity"/>
    <property type="evidence" value="ECO:0007669"/>
    <property type="project" value="InterPro"/>
</dbReference>
<dbReference type="OrthoDB" id="1490915at2"/>
<dbReference type="Pfam" id="PF08241">
    <property type="entry name" value="Methyltransf_11"/>
    <property type="match status" value="1"/>
</dbReference>
<keyword evidence="3" id="KW-1185">Reference proteome</keyword>
<gene>
    <name evidence="2" type="ordered locus">Desti_2717</name>
</gene>